<feature type="transmembrane region" description="Helical" evidence="1">
    <location>
        <begin position="43"/>
        <end position="76"/>
    </location>
</feature>
<organism evidence="2 3">
    <name type="scientific">Streptomyces apricus</name>
    <dbReference type="NCBI Taxonomy" id="1828112"/>
    <lineage>
        <taxon>Bacteria</taxon>
        <taxon>Bacillati</taxon>
        <taxon>Actinomycetota</taxon>
        <taxon>Actinomycetes</taxon>
        <taxon>Kitasatosporales</taxon>
        <taxon>Streptomycetaceae</taxon>
        <taxon>Streptomyces</taxon>
    </lineage>
</organism>
<evidence type="ECO:0000313" key="2">
    <source>
        <dbReference type="EMBL" id="KAA0931976.1"/>
    </source>
</evidence>
<keyword evidence="1" id="KW-0812">Transmembrane</keyword>
<protein>
    <submittedName>
        <fullName evidence="2">Uncharacterized protein</fullName>
    </submittedName>
</protein>
<keyword evidence="1" id="KW-1133">Transmembrane helix</keyword>
<comment type="caution">
    <text evidence="2">The sequence shown here is derived from an EMBL/GenBank/DDBJ whole genome shotgun (WGS) entry which is preliminary data.</text>
</comment>
<evidence type="ECO:0000256" key="1">
    <source>
        <dbReference type="SAM" id="Phobius"/>
    </source>
</evidence>
<dbReference type="AlphaFoldDB" id="A0A5B0ARN3"/>
<keyword evidence="1" id="KW-0472">Membrane</keyword>
<accession>A0A5B0ARN3</accession>
<evidence type="ECO:0000313" key="3">
    <source>
        <dbReference type="Proteomes" id="UP000324965"/>
    </source>
</evidence>
<gene>
    <name evidence="2" type="ORF">FGF04_24310</name>
</gene>
<keyword evidence="3" id="KW-1185">Reference proteome</keyword>
<dbReference type="Proteomes" id="UP000324965">
    <property type="component" value="Unassembled WGS sequence"/>
</dbReference>
<proteinExistence type="predicted"/>
<name>A0A5B0ARN3_9ACTN</name>
<sequence length="105" mass="11337">MTCPKCRSSNVQRLRGYWEDLPAESPNRRRFAPPDEPGVQPVVALLAVIVGIAATVSGEVLAGLGITVAGLVWAAVLQRQVTAYRLSLAEYDASVICLAEYYVFA</sequence>
<reference evidence="2 3" key="1">
    <citation type="submission" date="2019-05" db="EMBL/GenBank/DDBJ databases">
        <authorList>
            <person name="Hariharan J."/>
            <person name="Choudoir M.J."/>
            <person name="Diebold P."/>
            <person name="Panke-Buisse K."/>
            <person name="Buckley D.H."/>
        </authorList>
    </citation>
    <scope>NUCLEOTIDE SEQUENCE [LARGE SCALE GENOMIC DNA]</scope>
    <source>
        <strain evidence="2 3">SUN51</strain>
    </source>
</reference>
<dbReference type="RefSeq" id="WP_149513397.1">
    <property type="nucleotide sequence ID" value="NZ_VDFC01000046.1"/>
</dbReference>
<dbReference type="EMBL" id="VDFC01000046">
    <property type="protein sequence ID" value="KAA0931976.1"/>
    <property type="molecule type" value="Genomic_DNA"/>
</dbReference>
<dbReference type="OrthoDB" id="4336570at2"/>